<comment type="similarity">
    <text evidence="1">Belongs to the GSP E family.</text>
</comment>
<dbReference type="CDD" id="cd01131">
    <property type="entry name" value="PilT"/>
    <property type="match status" value="1"/>
</dbReference>
<dbReference type="InterPro" id="IPR003593">
    <property type="entry name" value="AAA+_ATPase"/>
</dbReference>
<protein>
    <submittedName>
        <fullName evidence="3">Type II/IV secretion system protein</fullName>
    </submittedName>
</protein>
<dbReference type="PROSITE" id="PS00662">
    <property type="entry name" value="T2SP_E"/>
    <property type="match status" value="1"/>
</dbReference>
<dbReference type="Proteomes" id="UP000316714">
    <property type="component" value="Unassembled WGS sequence"/>
</dbReference>
<dbReference type="AlphaFoldDB" id="A0A5C5VHC5"/>
<dbReference type="Gene3D" id="3.30.450.90">
    <property type="match status" value="1"/>
</dbReference>
<reference evidence="3 4" key="1">
    <citation type="submission" date="2019-02" db="EMBL/GenBank/DDBJ databases">
        <title>Deep-cultivation of Planctomycetes and their phenomic and genomic characterization uncovers novel biology.</title>
        <authorList>
            <person name="Wiegand S."/>
            <person name="Jogler M."/>
            <person name="Boedeker C."/>
            <person name="Pinto D."/>
            <person name="Vollmers J."/>
            <person name="Rivas-Marin E."/>
            <person name="Kohn T."/>
            <person name="Peeters S.H."/>
            <person name="Heuer A."/>
            <person name="Rast P."/>
            <person name="Oberbeckmann S."/>
            <person name="Bunk B."/>
            <person name="Jeske O."/>
            <person name="Meyerdierks A."/>
            <person name="Storesund J.E."/>
            <person name="Kallscheuer N."/>
            <person name="Luecker S."/>
            <person name="Lage O.M."/>
            <person name="Pohl T."/>
            <person name="Merkel B.J."/>
            <person name="Hornburger P."/>
            <person name="Mueller R.-W."/>
            <person name="Bruemmer F."/>
            <person name="Labrenz M."/>
            <person name="Spormann A.M."/>
            <person name="Op Den Camp H."/>
            <person name="Overmann J."/>
            <person name="Amann R."/>
            <person name="Jetten M.S.M."/>
            <person name="Mascher T."/>
            <person name="Medema M.H."/>
            <person name="Devos D.P."/>
            <person name="Kaster A.-K."/>
            <person name="Ovreas L."/>
            <person name="Rohde M."/>
            <person name="Galperin M.Y."/>
            <person name="Jogler C."/>
        </authorList>
    </citation>
    <scope>NUCLEOTIDE SEQUENCE [LARGE SCALE GENOMIC DNA]</scope>
    <source>
        <strain evidence="3 4">KOR34</strain>
    </source>
</reference>
<dbReference type="GO" id="GO:0005524">
    <property type="term" value="F:ATP binding"/>
    <property type="evidence" value="ECO:0007669"/>
    <property type="project" value="InterPro"/>
</dbReference>
<dbReference type="SMART" id="SM00382">
    <property type="entry name" value="AAA"/>
    <property type="match status" value="1"/>
</dbReference>
<name>A0A5C5VHC5_9BACT</name>
<evidence type="ECO:0000256" key="1">
    <source>
        <dbReference type="ARBA" id="ARBA00006611"/>
    </source>
</evidence>
<feature type="domain" description="Bacterial type II secretion system protein E" evidence="2">
    <location>
        <begin position="196"/>
        <end position="210"/>
    </location>
</feature>
<evidence type="ECO:0000259" key="2">
    <source>
        <dbReference type="PROSITE" id="PS00662"/>
    </source>
</evidence>
<dbReference type="InterPro" id="IPR001482">
    <property type="entry name" value="T2SS/T4SS_dom"/>
</dbReference>
<dbReference type="OrthoDB" id="9808272at2"/>
<dbReference type="RefSeq" id="WP_146565317.1">
    <property type="nucleotide sequence ID" value="NZ_SIHJ01000001.1"/>
</dbReference>
<dbReference type="InterPro" id="IPR050921">
    <property type="entry name" value="T4SS_GSP_E_ATPase"/>
</dbReference>
<dbReference type="GO" id="GO:0016887">
    <property type="term" value="F:ATP hydrolysis activity"/>
    <property type="evidence" value="ECO:0007669"/>
    <property type="project" value="InterPro"/>
</dbReference>
<dbReference type="EMBL" id="SIHJ01000001">
    <property type="protein sequence ID" value="TWT38024.1"/>
    <property type="molecule type" value="Genomic_DNA"/>
</dbReference>
<dbReference type="InterPro" id="IPR006321">
    <property type="entry name" value="PilT/PilU"/>
</dbReference>
<dbReference type="Gene3D" id="3.40.50.300">
    <property type="entry name" value="P-loop containing nucleotide triphosphate hydrolases"/>
    <property type="match status" value="1"/>
</dbReference>
<dbReference type="PANTHER" id="PTHR30486">
    <property type="entry name" value="TWITCHING MOTILITY PROTEIN PILT"/>
    <property type="match status" value="1"/>
</dbReference>
<comment type="caution">
    <text evidence="3">The sequence shown here is derived from an EMBL/GenBank/DDBJ whole genome shotgun (WGS) entry which is preliminary data.</text>
</comment>
<keyword evidence="4" id="KW-1185">Reference proteome</keyword>
<organism evidence="3 4">
    <name type="scientific">Posidoniimonas corsicana</name>
    <dbReference type="NCBI Taxonomy" id="1938618"/>
    <lineage>
        <taxon>Bacteria</taxon>
        <taxon>Pseudomonadati</taxon>
        <taxon>Planctomycetota</taxon>
        <taxon>Planctomycetia</taxon>
        <taxon>Pirellulales</taxon>
        <taxon>Lacipirellulaceae</taxon>
        <taxon>Posidoniimonas</taxon>
    </lineage>
</organism>
<dbReference type="Pfam" id="PF00437">
    <property type="entry name" value="T2SSE"/>
    <property type="match status" value="1"/>
</dbReference>
<dbReference type="PANTHER" id="PTHR30486:SF16">
    <property type="entry name" value="TWITCHING MOTILITY PROTEIN PILT"/>
    <property type="match status" value="1"/>
</dbReference>
<dbReference type="InterPro" id="IPR027417">
    <property type="entry name" value="P-loop_NTPase"/>
</dbReference>
<sequence length="369" mass="40766">MGTILIDKLLSAVVKQGASDLHITVGQPPVLRISGRMQKLKTKVLEPSDTMALMKSITPDRCQQEFQETGSTDFGFAFGDEARFRVSVFRQRGLCAMVLRQIPVDLWTMDQLGIPEIFKKLVMRPRGLILVTGPTGSGKSTSLAAMVDFINENVDHHIITIEDPIEFQHNHKKSTINQREVGTDVTSFAEAIRRALRQDPDVILVGEMRDLETIEAAITAAETGHIVFGTLHTSSAAGTINRIIDIFPTNQQEQIRTQLASSIIGIMCQQLLKKQGGGRVAAHEVLVVTPGIGNLIRENKIFRITSSIQTGAKHGMKLLDDHIFQHWQNGLVSQEDAIAKCNTPDELLKRMAAAERGMFDDPNAEPDED</sequence>
<evidence type="ECO:0000313" key="4">
    <source>
        <dbReference type="Proteomes" id="UP000316714"/>
    </source>
</evidence>
<gene>
    <name evidence="3" type="ORF">KOR34_29920</name>
</gene>
<accession>A0A5C5VHC5</accession>
<evidence type="ECO:0000313" key="3">
    <source>
        <dbReference type="EMBL" id="TWT38024.1"/>
    </source>
</evidence>
<dbReference type="NCBIfam" id="TIGR01420">
    <property type="entry name" value="pilT_fam"/>
    <property type="match status" value="1"/>
</dbReference>
<proteinExistence type="inferred from homology"/>
<dbReference type="SUPFAM" id="SSF52540">
    <property type="entry name" value="P-loop containing nucleoside triphosphate hydrolases"/>
    <property type="match status" value="1"/>
</dbReference>